<evidence type="ECO:0000259" key="11">
    <source>
        <dbReference type="Pfam" id="PF01717"/>
    </source>
</evidence>
<evidence type="ECO:0000256" key="3">
    <source>
        <dbReference type="ARBA" id="ARBA00009553"/>
    </source>
</evidence>
<dbReference type="EMBL" id="CP051684">
    <property type="protein sequence ID" value="QJD90713.1"/>
    <property type="molecule type" value="Genomic_DNA"/>
</dbReference>
<dbReference type="InterPro" id="IPR002629">
    <property type="entry name" value="Met_Synth_C/arc"/>
</dbReference>
<dbReference type="Gene3D" id="3.20.20.210">
    <property type="match status" value="2"/>
</dbReference>
<dbReference type="SUPFAM" id="SSF51726">
    <property type="entry name" value="UROD/MetE-like"/>
    <property type="match status" value="2"/>
</dbReference>
<evidence type="ECO:0000256" key="5">
    <source>
        <dbReference type="ARBA" id="ARBA00022605"/>
    </source>
</evidence>
<feature type="binding site" evidence="10">
    <location>
        <position position="631"/>
    </location>
    <ligand>
        <name>L-methionine</name>
        <dbReference type="ChEBI" id="CHEBI:57844"/>
    </ligand>
</feature>
<evidence type="ECO:0000256" key="7">
    <source>
        <dbReference type="ARBA" id="ARBA00022723"/>
    </source>
</evidence>
<evidence type="ECO:0000256" key="9">
    <source>
        <dbReference type="ARBA" id="ARBA00023167"/>
    </source>
</evidence>
<keyword evidence="6 10" id="KW-0808">Transferase</keyword>
<dbReference type="Pfam" id="PF01717">
    <property type="entry name" value="Meth_synt_2"/>
    <property type="match status" value="1"/>
</dbReference>
<keyword evidence="4 10" id="KW-0489">Methyltransferase</keyword>
<comment type="pathway">
    <text evidence="2 10">Amino-acid biosynthesis; L-methionine biosynthesis via de novo pathway; L-methionine from L-homocysteine (MetE route): step 1/1.</text>
</comment>
<dbReference type="Pfam" id="PF08267">
    <property type="entry name" value="Meth_synt_1"/>
    <property type="match status" value="1"/>
</dbReference>
<accession>A0ABX6M8S7</accession>
<feature type="binding site" evidence="10">
    <location>
        <position position="675"/>
    </location>
    <ligand>
        <name>Zn(2+)</name>
        <dbReference type="ChEBI" id="CHEBI:29105"/>
        <note>catalytic</note>
    </ligand>
</feature>
<feature type="binding site" evidence="10">
    <location>
        <position position="516"/>
    </location>
    <ligand>
        <name>L-homocysteine</name>
        <dbReference type="ChEBI" id="CHEBI:58199"/>
    </ligand>
</feature>
<dbReference type="NCBIfam" id="TIGR01371">
    <property type="entry name" value="met_syn_B12ind"/>
    <property type="match status" value="1"/>
</dbReference>
<feature type="binding site" evidence="10">
    <location>
        <position position="637"/>
    </location>
    <ligand>
        <name>5-methyltetrahydropteroyltri-L-glutamate</name>
        <dbReference type="ChEBI" id="CHEBI:58207"/>
    </ligand>
</feature>
<dbReference type="InterPro" id="IPR006276">
    <property type="entry name" value="Cobalamin-indep_Met_synthase"/>
</dbReference>
<evidence type="ECO:0000256" key="10">
    <source>
        <dbReference type="HAMAP-Rule" id="MF_00172"/>
    </source>
</evidence>
<feature type="binding site" evidence="10">
    <location>
        <position position="593"/>
    </location>
    <ligand>
        <name>5-methyltetrahydropteroyltri-L-glutamate</name>
        <dbReference type="ChEBI" id="CHEBI:58207"/>
    </ligand>
</feature>
<keyword evidence="14" id="KW-1185">Reference proteome</keyword>
<feature type="domain" description="Cobalamin-independent methionine synthase MetE N-terminal" evidence="12">
    <location>
        <begin position="10"/>
        <end position="342"/>
    </location>
</feature>
<keyword evidence="7 10" id="KW-0479">Metal-binding</keyword>
<organism evidence="13 14">
    <name type="scientific">Duganella dendranthematis</name>
    <dbReference type="NCBI Taxonomy" id="2728021"/>
    <lineage>
        <taxon>Bacteria</taxon>
        <taxon>Pseudomonadati</taxon>
        <taxon>Pseudomonadota</taxon>
        <taxon>Betaproteobacteria</taxon>
        <taxon>Burkholderiales</taxon>
        <taxon>Oxalobacteraceae</taxon>
        <taxon>Telluria group</taxon>
        <taxon>Duganella</taxon>
    </lineage>
</organism>
<comment type="similarity">
    <text evidence="3 10">Belongs to the vitamin-B12 independent methionine synthase family.</text>
</comment>
<keyword evidence="5 10" id="KW-0028">Amino-acid biosynthesis</keyword>
<evidence type="ECO:0000256" key="2">
    <source>
        <dbReference type="ARBA" id="ARBA00004681"/>
    </source>
</evidence>
<dbReference type="InterPro" id="IPR038071">
    <property type="entry name" value="UROD/MetE-like_sf"/>
</dbReference>
<dbReference type="NCBIfam" id="NF003556">
    <property type="entry name" value="PRK05222.1"/>
    <property type="match status" value="1"/>
</dbReference>
<comment type="function">
    <text evidence="1 10">Catalyzes the transfer of a methyl group from 5-methyltetrahydrofolate to homocysteine resulting in methionine formation.</text>
</comment>
<feature type="binding site" evidence="10">
    <location>
        <begin position="547"/>
        <end position="548"/>
    </location>
    <ligand>
        <name>5-methyltetrahydropteroyltri-L-glutamate</name>
        <dbReference type="ChEBI" id="CHEBI:58207"/>
    </ligand>
</feature>
<evidence type="ECO:0000256" key="6">
    <source>
        <dbReference type="ARBA" id="ARBA00022679"/>
    </source>
</evidence>
<evidence type="ECO:0000256" key="1">
    <source>
        <dbReference type="ARBA" id="ARBA00002777"/>
    </source>
</evidence>
<feature type="binding site" evidence="10">
    <location>
        <position position="516"/>
    </location>
    <ligand>
        <name>L-methionine</name>
        <dbReference type="ChEBI" id="CHEBI:57844"/>
    </ligand>
</feature>
<comment type="cofactor">
    <cofactor evidence="10">
        <name>Zn(2+)</name>
        <dbReference type="ChEBI" id="CHEBI:29105"/>
    </cofactor>
    <text evidence="10">Binds 1 zinc ion per subunit.</text>
</comment>
<dbReference type="CDD" id="cd03312">
    <property type="entry name" value="CIMS_N_terminal_like"/>
    <property type="match status" value="1"/>
</dbReference>
<comment type="catalytic activity">
    <reaction evidence="10">
        <text>5-methyltetrahydropteroyltri-L-glutamate + L-homocysteine = tetrahydropteroyltri-L-glutamate + L-methionine</text>
        <dbReference type="Rhea" id="RHEA:21196"/>
        <dbReference type="ChEBI" id="CHEBI:57844"/>
        <dbReference type="ChEBI" id="CHEBI:58140"/>
        <dbReference type="ChEBI" id="CHEBI:58199"/>
        <dbReference type="ChEBI" id="CHEBI:58207"/>
        <dbReference type="EC" id="2.1.1.14"/>
    </reaction>
</comment>
<keyword evidence="10" id="KW-0677">Repeat</keyword>
<keyword evidence="8 10" id="KW-0862">Zinc</keyword>
<feature type="binding site" evidence="10">
    <location>
        <begin position="463"/>
        <end position="465"/>
    </location>
    <ligand>
        <name>L-methionine</name>
        <dbReference type="ChEBI" id="CHEBI:57844"/>
    </ligand>
</feature>
<dbReference type="Proteomes" id="UP000503117">
    <property type="component" value="Chromosome"/>
</dbReference>
<evidence type="ECO:0000256" key="8">
    <source>
        <dbReference type="ARBA" id="ARBA00022833"/>
    </source>
</evidence>
<evidence type="ECO:0000259" key="12">
    <source>
        <dbReference type="Pfam" id="PF08267"/>
    </source>
</evidence>
<feature type="active site" description="Proton donor" evidence="10">
    <location>
        <position position="726"/>
    </location>
</feature>
<feature type="binding site" evidence="10">
    <location>
        <position position="144"/>
    </location>
    <ligand>
        <name>5-methyltetrahydropteroyltri-L-glutamate</name>
        <dbReference type="ChEBI" id="CHEBI:58207"/>
    </ligand>
</feature>
<feature type="binding site" evidence="10">
    <location>
        <begin position="22"/>
        <end position="25"/>
    </location>
    <ligand>
        <name>5-methyltetrahydropteroyltri-L-glutamate</name>
        <dbReference type="ChEBI" id="CHEBI:58207"/>
    </ligand>
</feature>
<dbReference type="RefSeq" id="WP_169112375.1">
    <property type="nucleotide sequence ID" value="NZ_CP051684.1"/>
</dbReference>
<gene>
    <name evidence="10 13" type="primary">metE</name>
    <name evidence="13" type="ORF">HH213_11840</name>
</gene>
<feature type="binding site" evidence="10">
    <location>
        <position position="758"/>
    </location>
    <ligand>
        <name>Zn(2+)</name>
        <dbReference type="ChEBI" id="CHEBI:29105"/>
        <note>catalytic</note>
    </ligand>
</feature>
<dbReference type="PANTHER" id="PTHR30519">
    <property type="entry name" value="5-METHYLTETRAHYDROPTEROYLTRIGLUTAMATE--HOMOCYSTEINE METHYLTRANSFERASE"/>
    <property type="match status" value="1"/>
</dbReference>
<proteinExistence type="inferred from homology"/>
<dbReference type="PIRSF" id="PIRSF000382">
    <property type="entry name" value="MeTrfase_B12_ind"/>
    <property type="match status" value="1"/>
</dbReference>
<feature type="binding site" evidence="10">
    <location>
        <position position="673"/>
    </location>
    <ligand>
        <name>Zn(2+)</name>
        <dbReference type="ChEBI" id="CHEBI:29105"/>
        <note>catalytic</note>
    </ligand>
</feature>
<keyword evidence="9 10" id="KW-0486">Methionine biosynthesis</keyword>
<dbReference type="GO" id="GO:0003871">
    <property type="term" value="F:5-methyltetrahydropteroyltriglutamate-homocysteine S-methyltransferase activity"/>
    <property type="evidence" value="ECO:0007669"/>
    <property type="project" value="UniProtKB-EC"/>
</dbReference>
<dbReference type="CDD" id="cd03311">
    <property type="entry name" value="CIMS_C_terminal_like"/>
    <property type="match status" value="1"/>
</dbReference>
<dbReference type="HAMAP" id="MF_00172">
    <property type="entry name" value="Meth_synth"/>
    <property type="match status" value="1"/>
</dbReference>
<feature type="binding site" evidence="10">
    <location>
        <position position="631"/>
    </location>
    <ligand>
        <name>L-homocysteine</name>
        <dbReference type="ChEBI" id="CHEBI:58199"/>
    </ligand>
</feature>
<feature type="binding site" evidence="10">
    <location>
        <position position="697"/>
    </location>
    <ligand>
        <name>Zn(2+)</name>
        <dbReference type="ChEBI" id="CHEBI:29105"/>
        <note>catalytic</note>
    </ligand>
</feature>
<protein>
    <recommendedName>
        <fullName evidence="10">5-methyltetrahydropteroyltriglutamate--homocysteine methyltransferase</fullName>
        <ecNumber evidence="10">2.1.1.14</ecNumber>
    </recommendedName>
    <alternativeName>
        <fullName evidence="10">Cobalamin-independent methionine synthase</fullName>
    </alternativeName>
    <alternativeName>
        <fullName evidence="10">Methionine synthase, vitamin-B12 independent isozyme</fullName>
    </alternativeName>
</protein>
<feature type="binding site" evidence="10">
    <location>
        <begin position="463"/>
        <end position="465"/>
    </location>
    <ligand>
        <name>L-homocysteine</name>
        <dbReference type="ChEBI" id="CHEBI:58199"/>
    </ligand>
</feature>
<sequence length="786" mass="86882">MTNTHKTISTHIPGFPRIGAARELKFALERNWRGELSDAELEDVGRDLRARHWALQRDAGLDFVTVGDFAFYDQVANHIQLLGCEPARYGFQPDQPQLSRYFTMARGRGAANTHAAHADHDAGCGCGARDADALPAAAALEMTKWFDTNYHYLVPEFTPETAFTLACERLFDEVAEAKALGHAVKAALIGPLTFLWLGKAKTDGFDRLSLLDKLLPIYGQILDRLKAQGVQWVQIDEPILGIDLPAPWRSAFENSYWQLNQVGVPLLLATYFSPLEENLSLACRLPVAGLHVDGVRAPQELASIADWLPVHKVLSVGIVDGRNIWRTDLDAALAVLQPIVDKRAGKLWLSSSCSLLHVPFTLAAETALDAETRSWLAFATEKLAELNTLKQALHADAGADTALATSRAAIASRRASPRVHQQAVRDRLEHLPAGADQRRAHFAERQAAQRARFRLPNFPTTTIGSFPQTPAIRAARASFKRGDLSLTDYEAAMRAEIADAVQRQEALGLDVLVHGEAERNDMVEYFGEQLDGFAFTQHGWVQSYGSRCVKPPIIYGDVSRPQAMTVSWTVHAQSLTGKPMKGMLTGPITILQWSFVRDDQPRARTALQIALAIRDEVADLEHAGIGIIQIDEPAVREGLPLRRSRWTAYLDWATHAFRVSASAVGDATQIHTHMCYAEFNDILPQIAAMDADVITIETSRSDMELLNGFGQFRYPNEIGPGVYDIHSPRVPDQQEMVRLLHKASAVIPPANLWVNPDCGLKTRGWAETESALRNMVAAAHQLRAVY</sequence>
<dbReference type="EC" id="2.1.1.14" evidence="10"/>
<dbReference type="GO" id="GO:0032259">
    <property type="term" value="P:methylation"/>
    <property type="evidence" value="ECO:0007669"/>
    <property type="project" value="UniProtKB-KW"/>
</dbReference>
<evidence type="ECO:0000256" key="4">
    <source>
        <dbReference type="ARBA" id="ARBA00022603"/>
    </source>
</evidence>
<feature type="domain" description="Cobalamin-independent methionine synthase MetE C-terminal/archaeal" evidence="11">
    <location>
        <begin position="458"/>
        <end position="780"/>
    </location>
</feature>
<evidence type="ECO:0000313" key="13">
    <source>
        <dbReference type="EMBL" id="QJD90713.1"/>
    </source>
</evidence>
<evidence type="ECO:0000313" key="14">
    <source>
        <dbReference type="Proteomes" id="UP000503117"/>
    </source>
</evidence>
<dbReference type="InterPro" id="IPR013215">
    <property type="entry name" value="Cbl-indep_Met_Synth_N"/>
</dbReference>
<reference evidence="13 14" key="1">
    <citation type="submission" date="2020-04" db="EMBL/GenBank/DDBJ databases">
        <title>Genome sequencing of novel species.</title>
        <authorList>
            <person name="Heo J."/>
            <person name="Kim S.-J."/>
            <person name="Kim J.-S."/>
            <person name="Hong S.-B."/>
            <person name="Kwon S.-W."/>
        </authorList>
    </citation>
    <scope>NUCLEOTIDE SEQUENCE [LARGE SCALE GENOMIC DNA]</scope>
    <source>
        <strain evidence="13 14">AF9R3</strain>
    </source>
</reference>
<name>A0ABX6M8S7_9BURK</name>